<keyword evidence="6" id="KW-0346">Stress response</keyword>
<dbReference type="GeneID" id="41607796"/>
<dbReference type="Proteomes" id="UP000033092">
    <property type="component" value="Chromosome"/>
</dbReference>
<dbReference type="PRINTS" id="PR00304">
    <property type="entry name" value="TCOMPLEXTCP1"/>
</dbReference>
<dbReference type="InterPro" id="IPR017998">
    <property type="entry name" value="Chaperone_TCP-1"/>
</dbReference>
<dbReference type="SUPFAM" id="SSF52029">
    <property type="entry name" value="GroEL apical domain-like"/>
    <property type="match status" value="1"/>
</dbReference>
<dbReference type="EMBL" id="CP009507">
    <property type="protein sequence ID" value="AKB34296.1"/>
    <property type="molecule type" value="Genomic_DNA"/>
</dbReference>
<evidence type="ECO:0000256" key="1">
    <source>
        <dbReference type="ARBA" id="ARBA00008020"/>
    </source>
</evidence>
<evidence type="ECO:0000256" key="4">
    <source>
        <dbReference type="ARBA" id="ARBA00023186"/>
    </source>
</evidence>
<dbReference type="Gene3D" id="3.50.7.10">
    <property type="entry name" value="GroEL"/>
    <property type="match status" value="1"/>
</dbReference>
<comment type="similarity">
    <text evidence="1 5">Belongs to the TCP-1 chaperonin family.</text>
</comment>
<organism evidence="6 7">
    <name type="scientific">Methanosarcina siciliae HI350</name>
    <dbReference type="NCBI Taxonomy" id="1434119"/>
    <lineage>
        <taxon>Archaea</taxon>
        <taxon>Methanobacteriati</taxon>
        <taxon>Methanobacteriota</taxon>
        <taxon>Stenosarchaea group</taxon>
        <taxon>Methanomicrobia</taxon>
        <taxon>Methanosarcinales</taxon>
        <taxon>Methanosarcinaceae</taxon>
        <taxon>Methanosarcina</taxon>
    </lineage>
</organism>
<name>A0A0E3LBS8_9EURY</name>
<dbReference type="SUPFAM" id="SSF48592">
    <property type="entry name" value="GroEL equatorial domain-like"/>
    <property type="match status" value="1"/>
</dbReference>
<dbReference type="PATRIC" id="fig|1434119.4.peg.4688"/>
<reference evidence="6 7" key="1">
    <citation type="submission" date="2014-07" db="EMBL/GenBank/DDBJ databases">
        <title>Methanogenic archaea and the global carbon cycle.</title>
        <authorList>
            <person name="Henriksen J.R."/>
            <person name="Luke J."/>
            <person name="Reinhart S."/>
            <person name="Benedict M.N."/>
            <person name="Youngblut N.D."/>
            <person name="Metcalf M.E."/>
            <person name="Whitaker R.J."/>
            <person name="Metcalf W.W."/>
        </authorList>
    </citation>
    <scope>NUCLEOTIDE SEQUENCE [LARGE SCALE GENOMIC DNA]</scope>
    <source>
        <strain evidence="6 7">HI350</strain>
    </source>
</reference>
<sequence>MASELKTPGSMSPESQDGMTKLARTIRDKILIDEPVKEERLIDQLERAAIEIDELLGSSLGPRGMNKIIVNPVGDIFVTSDGKVILKEMDVLHPVVTSLKKLAESMDKACGDGTKTAVIFASNLIKNAVRLIRAGVHPTIIIEGYELAMQKTYEMLQYSIKQASEEEIRTTIMCSATGKGIERQQAQVVTDTVLKVISHLSEKQAGRLDLNRNVKILKKKGGPEIVAIEGLIMDENPAREDMPNEFENPAVLITNYDLKIKSGYLNPQHNLKMDSVQTALLFEERKKQMCGKIARKIIDSGANVLFSEGDIDPYIETLLRDSNILAFKKLKMKDLEKLAEATGTALMAQPDEIHPCDLGRADSVKLEKKNGENFVFITVKGKAIATILIREPVKYGLDKVEEAVDDALNNAAFLRKNREIVNGGGAIEFELAHMVRLFAATQTGKRQLAVQAYAEALEKIPVVLARNMGMNEIDAMAQMRNSYARGLEARIDLSRKVTDSGPEVYDSATVKKLAIIAGTETARKVIRIDEIVPKK</sequence>
<evidence type="ECO:0000313" key="6">
    <source>
        <dbReference type="EMBL" id="AKB34296.1"/>
    </source>
</evidence>
<dbReference type="RefSeq" id="WP_148706042.1">
    <property type="nucleotide sequence ID" value="NZ_CP009507.1"/>
</dbReference>
<dbReference type="KEGG" id="msz:MSSIH_3606"/>
<dbReference type="Gene3D" id="3.30.260.10">
    <property type="entry name" value="TCP-1-like chaperonin intermediate domain"/>
    <property type="match status" value="1"/>
</dbReference>
<dbReference type="HOGENOM" id="CLU_008891_7_3_2"/>
<keyword evidence="3 5" id="KW-0067">ATP-binding</keyword>
<keyword evidence="4 5" id="KW-0143">Chaperone</keyword>
<dbReference type="InterPro" id="IPR002423">
    <property type="entry name" value="Cpn60/GroEL/TCP-1"/>
</dbReference>
<dbReference type="InterPro" id="IPR027409">
    <property type="entry name" value="GroEL-like_apical_dom_sf"/>
</dbReference>
<evidence type="ECO:0000313" key="7">
    <source>
        <dbReference type="Proteomes" id="UP000033092"/>
    </source>
</evidence>
<dbReference type="InterPro" id="IPR027413">
    <property type="entry name" value="GROEL-like_equatorial_sf"/>
</dbReference>
<evidence type="ECO:0000256" key="3">
    <source>
        <dbReference type="ARBA" id="ARBA00022840"/>
    </source>
</evidence>
<dbReference type="SUPFAM" id="SSF54849">
    <property type="entry name" value="GroEL-intermediate domain like"/>
    <property type="match status" value="1"/>
</dbReference>
<proteinExistence type="inferred from homology"/>
<evidence type="ECO:0000256" key="5">
    <source>
        <dbReference type="RuleBase" id="RU004187"/>
    </source>
</evidence>
<dbReference type="PANTHER" id="PTHR11353">
    <property type="entry name" value="CHAPERONIN"/>
    <property type="match status" value="1"/>
</dbReference>
<dbReference type="AlphaFoldDB" id="A0A0E3LBS8"/>
<gene>
    <name evidence="6" type="ORF">MSSIH_3606</name>
</gene>
<accession>A0A0E3LBS8</accession>
<keyword evidence="2 5" id="KW-0547">Nucleotide-binding</keyword>
<evidence type="ECO:0000256" key="2">
    <source>
        <dbReference type="ARBA" id="ARBA00022741"/>
    </source>
</evidence>
<dbReference type="InterPro" id="IPR027410">
    <property type="entry name" value="TCP-1-like_intermed_sf"/>
</dbReference>
<dbReference type="Pfam" id="PF00118">
    <property type="entry name" value="Cpn60_TCP1"/>
    <property type="match status" value="1"/>
</dbReference>
<protein>
    <submittedName>
        <fullName evidence="6">Heat shock protein 60 family chaperone GroEL</fullName>
    </submittedName>
</protein>
<dbReference type="GO" id="GO:0140662">
    <property type="term" value="F:ATP-dependent protein folding chaperone"/>
    <property type="evidence" value="ECO:0007669"/>
    <property type="project" value="InterPro"/>
</dbReference>
<dbReference type="Gene3D" id="1.10.560.10">
    <property type="entry name" value="GroEL-like equatorial domain"/>
    <property type="match status" value="1"/>
</dbReference>
<dbReference type="GO" id="GO:0005524">
    <property type="term" value="F:ATP binding"/>
    <property type="evidence" value="ECO:0007669"/>
    <property type="project" value="UniProtKB-KW"/>
</dbReference>